<dbReference type="EMBL" id="DXBE01000009">
    <property type="protein sequence ID" value="HIZ68420.1"/>
    <property type="molecule type" value="Genomic_DNA"/>
</dbReference>
<reference evidence="5" key="1">
    <citation type="journal article" date="2021" name="PeerJ">
        <title>Extensive microbial diversity within the chicken gut microbiome revealed by metagenomics and culture.</title>
        <authorList>
            <person name="Gilroy R."/>
            <person name="Ravi A."/>
            <person name="Getino M."/>
            <person name="Pursley I."/>
            <person name="Horton D.L."/>
            <person name="Alikhan N.F."/>
            <person name="Baker D."/>
            <person name="Gharbi K."/>
            <person name="Hall N."/>
            <person name="Watson M."/>
            <person name="Adriaenssens E.M."/>
            <person name="Foster-Nyarko E."/>
            <person name="Jarju S."/>
            <person name="Secka A."/>
            <person name="Antonio M."/>
            <person name="Oren A."/>
            <person name="Chaudhuri R.R."/>
            <person name="La Ragione R."/>
            <person name="Hildebrand F."/>
            <person name="Pallen M.J."/>
        </authorList>
    </citation>
    <scope>NUCLEOTIDE SEQUENCE</scope>
    <source>
        <strain evidence="5">ChiHecec3B27-8219</strain>
    </source>
</reference>
<dbReference type="SMART" id="SM00028">
    <property type="entry name" value="TPR"/>
    <property type="match status" value="11"/>
</dbReference>
<feature type="repeat" description="TPR" evidence="3">
    <location>
        <begin position="577"/>
        <end position="610"/>
    </location>
</feature>
<evidence type="ECO:0000256" key="1">
    <source>
        <dbReference type="ARBA" id="ARBA00022737"/>
    </source>
</evidence>
<dbReference type="PROSITE" id="PS50005">
    <property type="entry name" value="TPR"/>
    <property type="match status" value="5"/>
</dbReference>
<evidence type="ECO:0000256" key="3">
    <source>
        <dbReference type="PROSITE-ProRule" id="PRU00339"/>
    </source>
</evidence>
<dbReference type="InterPro" id="IPR050498">
    <property type="entry name" value="Ycf3"/>
</dbReference>
<evidence type="ECO:0000313" key="6">
    <source>
        <dbReference type="Proteomes" id="UP000824055"/>
    </source>
</evidence>
<dbReference type="AlphaFoldDB" id="A0A9D2JUT7"/>
<name>A0A9D2JUT7_9BACT</name>
<dbReference type="Proteomes" id="UP000824055">
    <property type="component" value="Unassembled WGS sequence"/>
</dbReference>
<feature type="signal peptide" evidence="4">
    <location>
        <begin position="1"/>
        <end position="19"/>
    </location>
</feature>
<feature type="repeat" description="TPR" evidence="3">
    <location>
        <begin position="227"/>
        <end position="260"/>
    </location>
</feature>
<dbReference type="SUPFAM" id="SSF48452">
    <property type="entry name" value="TPR-like"/>
    <property type="match status" value="2"/>
</dbReference>
<keyword evidence="1" id="KW-0677">Repeat</keyword>
<gene>
    <name evidence="5" type="ORF">H9966_00785</name>
</gene>
<dbReference type="Pfam" id="PF13414">
    <property type="entry name" value="TPR_11"/>
    <property type="match status" value="1"/>
</dbReference>
<feature type="repeat" description="TPR" evidence="3">
    <location>
        <begin position="261"/>
        <end position="294"/>
    </location>
</feature>
<dbReference type="Gene3D" id="1.25.40.10">
    <property type="entry name" value="Tetratricopeptide repeat domain"/>
    <property type="match status" value="5"/>
</dbReference>
<dbReference type="InterPro" id="IPR019734">
    <property type="entry name" value="TPR_rpt"/>
</dbReference>
<reference evidence="5" key="2">
    <citation type="submission" date="2021-04" db="EMBL/GenBank/DDBJ databases">
        <authorList>
            <person name="Gilroy R."/>
        </authorList>
    </citation>
    <scope>NUCLEOTIDE SEQUENCE</scope>
    <source>
        <strain evidence="5">ChiHecec3B27-8219</strain>
    </source>
</reference>
<feature type="chain" id="PRO_5038735078" evidence="4">
    <location>
        <begin position="20"/>
        <end position="656"/>
    </location>
</feature>
<dbReference type="PANTHER" id="PTHR44858">
    <property type="entry name" value="TETRATRICOPEPTIDE REPEAT PROTEIN 6"/>
    <property type="match status" value="1"/>
</dbReference>
<dbReference type="Pfam" id="PF13432">
    <property type="entry name" value="TPR_16"/>
    <property type="match status" value="1"/>
</dbReference>
<proteinExistence type="predicted"/>
<protein>
    <submittedName>
        <fullName evidence="5">Tetratricopeptide repeat protein</fullName>
    </submittedName>
</protein>
<comment type="caution">
    <text evidence="5">The sequence shown here is derived from an EMBL/GenBank/DDBJ whole genome shotgun (WGS) entry which is preliminary data.</text>
</comment>
<evidence type="ECO:0000313" key="5">
    <source>
        <dbReference type="EMBL" id="HIZ68420.1"/>
    </source>
</evidence>
<accession>A0A9D2JUT7</accession>
<dbReference type="Pfam" id="PF13181">
    <property type="entry name" value="TPR_8"/>
    <property type="match status" value="1"/>
</dbReference>
<dbReference type="PROSITE" id="PS50293">
    <property type="entry name" value="TPR_REGION"/>
    <property type="match status" value="1"/>
</dbReference>
<evidence type="ECO:0000256" key="2">
    <source>
        <dbReference type="ARBA" id="ARBA00022803"/>
    </source>
</evidence>
<sequence length="656" mass="75624">MKRFAFLMLLLLSLTAVKAQYRVDRLITAGRSALYYDDFVLSIKYFNLAISAKPYLYEPWYYRSIAKYNLDDFQGAENDATEAIGLNPYINDIYDLRAICKIRQERYDEAVTDYDEAIRLEPRNQNYWYNRALCLMQGGHYDSAQVQLDTIVTKWAKFANAYSLKAEVYLRQKDTLSAEKWLDKSLDIDPYDADAWGTRAAMALSRKEWGDADNALGKAIHLRPNNVNNYLNRALARINLNNLRGAMADYDMALDLDPNNFLGHYNRGLLRMQLGDDNRAITDFDFVIKMEPENFLALFNRGVLHDKTGNLRAAIADYSKVIAQFPNFWTGLSYRANCYRRLGMTAKAEADEFRIFKAQMDKHIGIQPRWTASMKKMVRKRSEIDIDKYNNLIVEDDDNIKSEHEYKSEYRGRIQNRAVQLDYMPMYQLSYFQTQTGISAAHVFDKEVEEFNAKVEKNPFFIVCNRERLDENTSSAIFALIDKCSAQLSVAKDEESKKRLLMQRGVAYAVLRDFQAAMSDFTDYLHMDGQASMPYWMRAVCQVEMDAFFKSQGGSSTSLASPEADFSEAIKLNPNNAYLYYNRGNMHVARNEYSKAIDDYTIALNLDPNLAEAYYNRGIVRITTKNTDKAISDLSKAGELGLYDAYSIIKRVSQQK</sequence>
<keyword evidence="4" id="KW-0732">Signal</keyword>
<keyword evidence="2 3" id="KW-0802">TPR repeat</keyword>
<dbReference type="PANTHER" id="PTHR44858:SF1">
    <property type="entry name" value="UDP-N-ACETYLGLUCOSAMINE--PEPTIDE N-ACETYLGLUCOSAMINYLTRANSFERASE SPINDLY-RELATED"/>
    <property type="match status" value="1"/>
</dbReference>
<feature type="repeat" description="TPR" evidence="3">
    <location>
        <begin position="159"/>
        <end position="192"/>
    </location>
</feature>
<dbReference type="InterPro" id="IPR011990">
    <property type="entry name" value="TPR-like_helical_dom_sf"/>
</dbReference>
<organism evidence="5 6">
    <name type="scientific">Candidatus Prevotella avicola</name>
    <dbReference type="NCBI Taxonomy" id="2838738"/>
    <lineage>
        <taxon>Bacteria</taxon>
        <taxon>Pseudomonadati</taxon>
        <taxon>Bacteroidota</taxon>
        <taxon>Bacteroidia</taxon>
        <taxon>Bacteroidales</taxon>
        <taxon>Prevotellaceae</taxon>
        <taxon>Prevotella</taxon>
    </lineage>
</organism>
<feature type="repeat" description="TPR" evidence="3">
    <location>
        <begin position="91"/>
        <end position="124"/>
    </location>
</feature>
<dbReference type="Pfam" id="PF14559">
    <property type="entry name" value="TPR_19"/>
    <property type="match status" value="1"/>
</dbReference>
<evidence type="ECO:0000256" key="4">
    <source>
        <dbReference type="SAM" id="SignalP"/>
    </source>
</evidence>